<dbReference type="RefSeq" id="WP_058249097.1">
    <property type="nucleotide sequence ID" value="NZ_CYSE01000009.1"/>
</dbReference>
<proteinExistence type="predicted"/>
<name>A0A0P1GIP9_9RHOB</name>
<evidence type="ECO:0000313" key="2">
    <source>
        <dbReference type="Proteomes" id="UP000054935"/>
    </source>
</evidence>
<accession>A0A0P1GIP9</accession>
<keyword evidence="2" id="KW-1185">Reference proteome</keyword>
<gene>
    <name evidence="1" type="ORF">TRN7648_03731</name>
</gene>
<organism evidence="1 2">
    <name type="scientific">Tropicibacter naphthalenivorans</name>
    <dbReference type="NCBI Taxonomy" id="441103"/>
    <lineage>
        <taxon>Bacteria</taxon>
        <taxon>Pseudomonadati</taxon>
        <taxon>Pseudomonadota</taxon>
        <taxon>Alphaproteobacteria</taxon>
        <taxon>Rhodobacterales</taxon>
        <taxon>Roseobacteraceae</taxon>
        <taxon>Tropicibacter</taxon>
    </lineage>
</organism>
<evidence type="ECO:0000313" key="1">
    <source>
        <dbReference type="EMBL" id="CUH81927.1"/>
    </source>
</evidence>
<protein>
    <submittedName>
        <fullName evidence="1">Uncharacterized protein</fullName>
    </submittedName>
</protein>
<sequence length="164" mass="17676">MSAIIYQSTKFYHAREQYFAVAGEHTLLRLTIGSIGGHQGGAIKTATASDFGAPPIYRDREALINALQVGIQNLAGGEVDLCIDSDGKGRRFAEICLSGTRDQLFEALTLLADEMARYLGQPAEVDHTAGCSDLRDLYDDLCIAEGSPIYLSDGVYLGSDGRLL</sequence>
<dbReference type="EMBL" id="CYSE01000009">
    <property type="protein sequence ID" value="CUH81927.1"/>
    <property type="molecule type" value="Genomic_DNA"/>
</dbReference>
<dbReference type="Proteomes" id="UP000054935">
    <property type="component" value="Unassembled WGS sequence"/>
</dbReference>
<reference evidence="1 2" key="1">
    <citation type="submission" date="2015-09" db="EMBL/GenBank/DDBJ databases">
        <authorList>
            <consortium name="Swine Surveillance"/>
        </authorList>
    </citation>
    <scope>NUCLEOTIDE SEQUENCE [LARGE SCALE GENOMIC DNA]</scope>
    <source>
        <strain evidence="1 2">CECT 7648</strain>
    </source>
</reference>
<dbReference type="OrthoDB" id="7846879at2"/>
<dbReference type="AlphaFoldDB" id="A0A0P1GIP9"/>